<dbReference type="GO" id="GO:0016209">
    <property type="term" value="F:antioxidant activity"/>
    <property type="evidence" value="ECO:0007669"/>
    <property type="project" value="InterPro"/>
</dbReference>
<name>D2R687_PIRSD</name>
<dbReference type="STRING" id="530564.Psta_0780"/>
<evidence type="ECO:0000256" key="1">
    <source>
        <dbReference type="ARBA" id="ARBA00023157"/>
    </source>
</evidence>
<dbReference type="SUPFAM" id="SSF49742">
    <property type="entry name" value="PHM/PNGase F"/>
    <property type="match status" value="2"/>
</dbReference>
<gene>
    <name evidence="3" type="ordered locus">Psta_0780</name>
</gene>
<keyword evidence="1" id="KW-1015">Disulfide bond</keyword>
<dbReference type="InterPro" id="IPR014784">
    <property type="entry name" value="Cu2_ascorb_mOase-like_C"/>
</dbReference>
<keyword evidence="4" id="KW-1185">Reference proteome</keyword>
<sequence length="631" mass="70200" precursor="true">MRAALIGGWMVAWGILILAPYALADEKREEQKSAPPAITFSLIDLEGAIHALQQNDSRRVRAFVFLSTECPVSNGYLQTLNALHARNAKSAKSAELFGVVSDPTVTRSQAAQHFAEYKTEFPILFDASGLLAHVLKPSHVPEAFVLDQRGTLVYRGAIDNAWEAIARRRPQAEKEFLADAITAACQDKPIEIATTKPVGCLFETPPSGDEKATVTYSRDIAPIIQTRCLNCHREGQVAPFALANYEQTAKRAKQIARVTHDRIMPPWIPSPGHDKFVAERWLTDRELELFKVWSETGRAKGEEADLPPTPKFAEGWQLGQPDLIVKMTEPFTIPADGPDLLQNFVVPITIPEDKLVAAVEFHPGNKRVAHHAVLFLDDSKTARKLDQATPEPGYANFGGPGFLPSGALGGWSVGNTPRPLPNGMGRYLKQGSDLIVQMHYHPTGKTETDQSEMGLYFVNKPVAESLKEPAKLVGSIWMANYEMDIAAGEKNYRRTTSYTLPQEVIMVGVVPHMHLLGKSMKVTAILPDKSVKTLIDIQNWNYHWQDEYYYERPFKLPAGTRLDVAAVFDNSADNPSNPSSPPKRVTWGEGTTDEMLFCFFLLSAEKTEDLIHVIFDNLKHDTQQPRKMVEP</sequence>
<organism evidence="3 4">
    <name type="scientific">Pirellula staleyi (strain ATCC 27377 / DSM 6068 / ICPB 4128)</name>
    <name type="common">Pirella staleyi</name>
    <dbReference type="NCBI Taxonomy" id="530564"/>
    <lineage>
        <taxon>Bacteria</taxon>
        <taxon>Pseudomonadati</taxon>
        <taxon>Planctomycetota</taxon>
        <taxon>Planctomycetia</taxon>
        <taxon>Pirellulales</taxon>
        <taxon>Pirellulaceae</taxon>
        <taxon>Pirellula</taxon>
    </lineage>
</organism>
<reference evidence="3 4" key="1">
    <citation type="journal article" date="2009" name="Stand. Genomic Sci.">
        <title>Complete genome sequence of Pirellula staleyi type strain (ATCC 27377).</title>
        <authorList>
            <person name="Clum A."/>
            <person name="Tindall B.J."/>
            <person name="Sikorski J."/>
            <person name="Ivanova N."/>
            <person name="Mavrommatis K."/>
            <person name="Lucas S."/>
            <person name="Glavina del Rio T."/>
            <person name="Nolan M."/>
            <person name="Chen F."/>
            <person name="Tice H."/>
            <person name="Pitluck S."/>
            <person name="Cheng J.F."/>
            <person name="Chertkov O."/>
            <person name="Brettin T."/>
            <person name="Han C."/>
            <person name="Detter J.C."/>
            <person name="Kuske C."/>
            <person name="Bruce D."/>
            <person name="Goodwin L."/>
            <person name="Ovchinikova G."/>
            <person name="Pati A."/>
            <person name="Mikhailova N."/>
            <person name="Chen A."/>
            <person name="Palaniappan K."/>
            <person name="Land M."/>
            <person name="Hauser L."/>
            <person name="Chang Y.J."/>
            <person name="Jeffries C.D."/>
            <person name="Chain P."/>
            <person name="Rohde M."/>
            <person name="Goker M."/>
            <person name="Bristow J."/>
            <person name="Eisen J.A."/>
            <person name="Markowitz V."/>
            <person name="Hugenholtz P."/>
            <person name="Kyrpides N.C."/>
            <person name="Klenk H.P."/>
            <person name="Lapidus A."/>
        </authorList>
    </citation>
    <scope>NUCLEOTIDE SEQUENCE [LARGE SCALE GENOMIC DNA]</scope>
    <source>
        <strain evidence="4">ATCC 27377 / DSM 6068 / ICPB 4128</strain>
    </source>
</reference>
<evidence type="ECO:0000259" key="2">
    <source>
        <dbReference type="Pfam" id="PF00578"/>
    </source>
</evidence>
<dbReference type="PANTHER" id="PTHR43640">
    <property type="entry name" value="OS07G0260300 PROTEIN"/>
    <property type="match status" value="1"/>
</dbReference>
<dbReference type="GO" id="GO:0005507">
    <property type="term" value="F:copper ion binding"/>
    <property type="evidence" value="ECO:0007669"/>
    <property type="project" value="InterPro"/>
</dbReference>
<dbReference type="OrthoDB" id="9788721at2"/>
<dbReference type="AlphaFoldDB" id="D2R687"/>
<dbReference type="SUPFAM" id="SSF52833">
    <property type="entry name" value="Thioredoxin-like"/>
    <property type="match status" value="1"/>
</dbReference>
<proteinExistence type="predicted"/>
<evidence type="ECO:0000313" key="3">
    <source>
        <dbReference type="EMBL" id="ADB15465.1"/>
    </source>
</evidence>
<protein>
    <recommendedName>
        <fullName evidence="2">Alkyl hydroperoxide reductase subunit C/ Thiol specific antioxidant domain-containing protein</fullName>
    </recommendedName>
</protein>
<dbReference type="GO" id="GO:0016715">
    <property type="term" value="F:oxidoreductase activity, acting on paired donors, with incorporation or reduction of molecular oxygen, reduced ascorbate as one donor, and incorporation of one atom of oxygen"/>
    <property type="evidence" value="ECO:0007669"/>
    <property type="project" value="InterPro"/>
</dbReference>
<dbReference type="Pfam" id="PF00578">
    <property type="entry name" value="AhpC-TSA"/>
    <property type="match status" value="1"/>
</dbReference>
<dbReference type="InterPro" id="IPR047262">
    <property type="entry name" value="PRX-like1"/>
</dbReference>
<dbReference type="InterPro" id="IPR036939">
    <property type="entry name" value="Cu2_ascorb_mOase_N_sf"/>
</dbReference>
<dbReference type="InterPro" id="IPR008977">
    <property type="entry name" value="PHM/PNGase_F_dom_sf"/>
</dbReference>
<accession>D2R687</accession>
<dbReference type="InterPro" id="IPR036249">
    <property type="entry name" value="Thioredoxin-like_sf"/>
</dbReference>
<feature type="domain" description="Alkyl hydroperoxide reductase subunit C/ Thiol specific antioxidant" evidence="2">
    <location>
        <begin position="36"/>
        <end position="154"/>
    </location>
</feature>
<dbReference type="HOGENOM" id="CLU_020308_0_0_0"/>
<dbReference type="PANTHER" id="PTHR43640:SF1">
    <property type="entry name" value="THIOREDOXIN-DEPENDENT PEROXIREDOXIN"/>
    <property type="match status" value="1"/>
</dbReference>
<dbReference type="Gene3D" id="3.40.30.10">
    <property type="entry name" value="Glutaredoxin"/>
    <property type="match status" value="1"/>
</dbReference>
<evidence type="ECO:0000313" key="4">
    <source>
        <dbReference type="Proteomes" id="UP000001887"/>
    </source>
</evidence>
<dbReference type="EMBL" id="CP001848">
    <property type="protein sequence ID" value="ADB15465.1"/>
    <property type="molecule type" value="Genomic_DNA"/>
</dbReference>
<dbReference type="eggNOG" id="COG0526">
    <property type="taxonomic scope" value="Bacteria"/>
</dbReference>
<dbReference type="Gene3D" id="2.60.120.310">
    <property type="entry name" value="Copper type II, ascorbate-dependent monooxygenase, N-terminal domain"/>
    <property type="match status" value="1"/>
</dbReference>
<dbReference type="Gene3D" id="2.60.120.230">
    <property type="match status" value="1"/>
</dbReference>
<dbReference type="InterPro" id="IPR000866">
    <property type="entry name" value="AhpC/TSA"/>
</dbReference>
<dbReference type="KEGG" id="psl:Psta_0780"/>
<dbReference type="Proteomes" id="UP000001887">
    <property type="component" value="Chromosome"/>
</dbReference>